<dbReference type="InterPro" id="IPR014234">
    <property type="entry name" value="Spore_CwlD"/>
</dbReference>
<feature type="domain" description="MurNAc-LAA" evidence="3">
    <location>
        <begin position="116"/>
        <end position="227"/>
    </location>
</feature>
<dbReference type="Gene3D" id="3.40.630.40">
    <property type="entry name" value="Zn-dependent exopeptidases"/>
    <property type="match status" value="1"/>
</dbReference>
<evidence type="ECO:0000313" key="5">
    <source>
        <dbReference type="Proteomes" id="UP001209318"/>
    </source>
</evidence>
<proteinExistence type="predicted"/>
<evidence type="ECO:0000313" key="4">
    <source>
        <dbReference type="EMBL" id="MCU9615181.1"/>
    </source>
</evidence>
<dbReference type="GO" id="GO:0030288">
    <property type="term" value="C:outer membrane-bounded periplasmic space"/>
    <property type="evidence" value="ECO:0007669"/>
    <property type="project" value="TreeGrafter"/>
</dbReference>
<dbReference type="EC" id="3.5.1.28" evidence="4"/>
<keyword evidence="2" id="KW-1133">Transmembrane helix</keyword>
<evidence type="ECO:0000256" key="1">
    <source>
        <dbReference type="ARBA" id="ARBA00022801"/>
    </source>
</evidence>
<dbReference type="RefSeq" id="WP_263074505.1">
    <property type="nucleotide sequence ID" value="NZ_JAOUSF010000007.1"/>
</dbReference>
<dbReference type="InterPro" id="IPR002508">
    <property type="entry name" value="MurNAc-LAA_cat"/>
</dbReference>
<comment type="caution">
    <text evidence="4">The sequence shown here is derived from an EMBL/GenBank/DDBJ whole genome shotgun (WGS) entry which is preliminary data.</text>
</comment>
<name>A0AAE3IVA4_9BACI</name>
<sequence length="249" mass="28309">MNRKKWITLGMGIIGIALLIYVIQDRFISMTWNAWNLPLSGRIIYIDPGHGGPDGGADNGDAVEKDIALEISKKLRDYLQEQGALVLMTRSKDTDLADEDTRGLSRRKVEDLHRRVDLINESEADLFISIHLNSIPSSRWHGAQTFYGTRYVESKIAAELIQEELVDKLENTDRVAKSINNVYLMKSTKKPGVLVEVGFLSNPTERDLLMQEGYQDKIAASIYEGVSRYFTNELDEKQKLEEQEDDDEN</sequence>
<dbReference type="PANTHER" id="PTHR30404:SF0">
    <property type="entry name" value="N-ACETYLMURAMOYL-L-ALANINE AMIDASE AMIC"/>
    <property type="match status" value="1"/>
</dbReference>
<dbReference type="AlphaFoldDB" id="A0AAE3IVA4"/>
<dbReference type="GO" id="GO:0008745">
    <property type="term" value="F:N-acetylmuramoyl-L-alanine amidase activity"/>
    <property type="evidence" value="ECO:0007669"/>
    <property type="project" value="UniProtKB-EC"/>
</dbReference>
<feature type="transmembrane region" description="Helical" evidence="2">
    <location>
        <begin position="6"/>
        <end position="23"/>
    </location>
</feature>
<dbReference type="SUPFAM" id="SSF53187">
    <property type="entry name" value="Zn-dependent exopeptidases"/>
    <property type="match status" value="1"/>
</dbReference>
<keyword evidence="1 4" id="KW-0378">Hydrolase</keyword>
<dbReference type="EMBL" id="JAOUSF010000007">
    <property type="protein sequence ID" value="MCU9615181.1"/>
    <property type="molecule type" value="Genomic_DNA"/>
</dbReference>
<keyword evidence="2" id="KW-0812">Transmembrane</keyword>
<dbReference type="Pfam" id="PF01520">
    <property type="entry name" value="Amidase_3"/>
    <property type="match status" value="1"/>
</dbReference>
<dbReference type="PANTHER" id="PTHR30404">
    <property type="entry name" value="N-ACETYLMURAMOYL-L-ALANINE AMIDASE"/>
    <property type="match status" value="1"/>
</dbReference>
<evidence type="ECO:0000256" key="2">
    <source>
        <dbReference type="SAM" id="Phobius"/>
    </source>
</evidence>
<organism evidence="4 5">
    <name type="scientific">Perspicuibacillus lycopersici</name>
    <dbReference type="NCBI Taxonomy" id="1325689"/>
    <lineage>
        <taxon>Bacteria</taxon>
        <taxon>Bacillati</taxon>
        <taxon>Bacillota</taxon>
        <taxon>Bacilli</taxon>
        <taxon>Bacillales</taxon>
        <taxon>Bacillaceae</taxon>
        <taxon>Perspicuibacillus</taxon>
    </lineage>
</organism>
<keyword evidence="2" id="KW-0472">Membrane</keyword>
<evidence type="ECO:0000259" key="3">
    <source>
        <dbReference type="SMART" id="SM00646"/>
    </source>
</evidence>
<gene>
    <name evidence="4" type="primary">cwlD</name>
    <name evidence="4" type="ORF">OEV98_16760</name>
</gene>
<dbReference type="GO" id="GO:0009253">
    <property type="term" value="P:peptidoglycan catabolic process"/>
    <property type="evidence" value="ECO:0007669"/>
    <property type="project" value="InterPro"/>
</dbReference>
<keyword evidence="5" id="KW-1185">Reference proteome</keyword>
<accession>A0AAE3IVA4</accession>
<reference evidence="4" key="1">
    <citation type="submission" date="2022-10" db="EMBL/GenBank/DDBJ databases">
        <title>Description of Fervidibacillus gen. nov. in the family Fervidibacillaceae fam. nov. with two species, Fervidibacillus albus sp. nov., and Fervidibacillus halotolerans sp. nov., isolated from tidal flat sediments.</title>
        <authorList>
            <person name="Kwon K.K."/>
            <person name="Yang S.-H."/>
        </authorList>
    </citation>
    <scope>NUCLEOTIDE SEQUENCE</scope>
    <source>
        <strain evidence="4">JCM 19140</strain>
    </source>
</reference>
<dbReference type="CDD" id="cd02696">
    <property type="entry name" value="MurNAc-LAA"/>
    <property type="match status" value="1"/>
</dbReference>
<dbReference type="SMART" id="SM00646">
    <property type="entry name" value="Ami_3"/>
    <property type="match status" value="1"/>
</dbReference>
<protein>
    <submittedName>
        <fullName evidence="4">N-acetylmuramoyl-L-alanine amidase CwlD</fullName>
        <ecNumber evidence="4">3.5.1.28</ecNumber>
    </submittedName>
</protein>
<dbReference type="Proteomes" id="UP001209318">
    <property type="component" value="Unassembled WGS sequence"/>
</dbReference>
<dbReference type="NCBIfam" id="TIGR02883">
    <property type="entry name" value="spore_cwlD"/>
    <property type="match status" value="1"/>
</dbReference>
<dbReference type="InterPro" id="IPR050695">
    <property type="entry name" value="N-acetylmuramoyl_amidase_3"/>
</dbReference>